<reference evidence="3" key="1">
    <citation type="submission" date="2021-12" db="EMBL/GenBank/DDBJ databases">
        <title>Convergent genome expansion in fungi linked to evolution of root-endophyte symbiosis.</title>
        <authorList>
            <consortium name="DOE Joint Genome Institute"/>
            <person name="Ke Y.-H."/>
            <person name="Bonito G."/>
            <person name="Liao H.-L."/>
            <person name="Looney B."/>
            <person name="Rojas-Flechas A."/>
            <person name="Nash J."/>
            <person name="Hameed K."/>
            <person name="Schadt C."/>
            <person name="Martin F."/>
            <person name="Crous P.W."/>
            <person name="Miettinen O."/>
            <person name="Magnuson J.K."/>
            <person name="Labbe J."/>
            <person name="Jacobson D."/>
            <person name="Doktycz M.J."/>
            <person name="Veneault-Fourrey C."/>
            <person name="Kuo A."/>
            <person name="Mondo S."/>
            <person name="Calhoun S."/>
            <person name="Riley R."/>
            <person name="Ohm R."/>
            <person name="LaButti K."/>
            <person name="Andreopoulos B."/>
            <person name="Pangilinan J."/>
            <person name="Nolan M."/>
            <person name="Tritt A."/>
            <person name="Clum A."/>
            <person name="Lipzen A."/>
            <person name="Daum C."/>
            <person name="Barry K."/>
            <person name="Grigoriev I.V."/>
            <person name="Vilgalys R."/>
        </authorList>
    </citation>
    <scope>NUCLEOTIDE SEQUENCE</scope>
    <source>
        <strain evidence="3">PMI_201</strain>
    </source>
</reference>
<evidence type="ECO:0000256" key="1">
    <source>
        <dbReference type="PROSITE-ProRule" id="PRU00042"/>
    </source>
</evidence>
<proteinExistence type="predicted"/>
<keyword evidence="1" id="KW-0862">Zinc</keyword>
<dbReference type="PROSITE" id="PS50157">
    <property type="entry name" value="ZINC_FINGER_C2H2_2"/>
    <property type="match status" value="1"/>
</dbReference>
<evidence type="ECO:0000313" key="4">
    <source>
        <dbReference type="Proteomes" id="UP001201262"/>
    </source>
</evidence>
<dbReference type="EMBL" id="JAJTJA010000011">
    <property type="protein sequence ID" value="KAH8691931.1"/>
    <property type="molecule type" value="Genomic_DNA"/>
</dbReference>
<organism evidence="3 4">
    <name type="scientific">Talaromyces proteolyticus</name>
    <dbReference type="NCBI Taxonomy" id="1131652"/>
    <lineage>
        <taxon>Eukaryota</taxon>
        <taxon>Fungi</taxon>
        <taxon>Dikarya</taxon>
        <taxon>Ascomycota</taxon>
        <taxon>Pezizomycotina</taxon>
        <taxon>Eurotiomycetes</taxon>
        <taxon>Eurotiomycetidae</taxon>
        <taxon>Eurotiales</taxon>
        <taxon>Trichocomaceae</taxon>
        <taxon>Talaromyces</taxon>
        <taxon>Talaromyces sect. Bacilispori</taxon>
    </lineage>
</organism>
<gene>
    <name evidence="3" type="ORF">BGW36DRAFT_431175</name>
</gene>
<dbReference type="GO" id="GO:0005634">
    <property type="term" value="C:nucleus"/>
    <property type="evidence" value="ECO:0007669"/>
    <property type="project" value="TreeGrafter"/>
</dbReference>
<feature type="domain" description="C2H2-type" evidence="2">
    <location>
        <begin position="198"/>
        <end position="233"/>
    </location>
</feature>
<dbReference type="InterPro" id="IPR051061">
    <property type="entry name" value="Zinc_finger_trans_reg"/>
</dbReference>
<dbReference type="Gene3D" id="3.30.160.60">
    <property type="entry name" value="Classic Zinc Finger"/>
    <property type="match status" value="1"/>
</dbReference>
<comment type="caution">
    <text evidence="3">The sequence shown here is derived from an EMBL/GenBank/DDBJ whole genome shotgun (WGS) entry which is preliminary data.</text>
</comment>
<keyword evidence="1" id="KW-0863">Zinc-finger</keyword>
<evidence type="ECO:0000259" key="2">
    <source>
        <dbReference type="PROSITE" id="PS50157"/>
    </source>
</evidence>
<keyword evidence="1" id="KW-0479">Metal-binding</keyword>
<accession>A0AAD4PSR9</accession>
<dbReference type="PANTHER" id="PTHR46179">
    <property type="entry name" value="ZINC FINGER PROTEIN"/>
    <property type="match status" value="1"/>
</dbReference>
<dbReference type="InterPro" id="IPR013087">
    <property type="entry name" value="Znf_C2H2_type"/>
</dbReference>
<protein>
    <recommendedName>
        <fullName evidence="2">C2H2-type domain-containing protein</fullName>
    </recommendedName>
</protein>
<name>A0AAD4PSR9_9EURO</name>
<dbReference type="GO" id="GO:0008270">
    <property type="term" value="F:zinc ion binding"/>
    <property type="evidence" value="ECO:0007669"/>
    <property type="project" value="UniProtKB-KW"/>
</dbReference>
<dbReference type="GeneID" id="70251238"/>
<keyword evidence="4" id="KW-1185">Reference proteome</keyword>
<dbReference type="Proteomes" id="UP001201262">
    <property type="component" value="Unassembled WGS sequence"/>
</dbReference>
<dbReference type="PANTHER" id="PTHR46179:SF19">
    <property type="entry name" value="C2H2 FINGER DOMAIN TRANSCRIPTION FACTOR (EUROFUNG)-RELATED"/>
    <property type="match status" value="1"/>
</dbReference>
<dbReference type="GO" id="GO:0006357">
    <property type="term" value="P:regulation of transcription by RNA polymerase II"/>
    <property type="evidence" value="ECO:0007669"/>
    <property type="project" value="TreeGrafter"/>
</dbReference>
<dbReference type="AlphaFoldDB" id="A0AAD4PSR9"/>
<dbReference type="RefSeq" id="XP_046067928.1">
    <property type="nucleotide sequence ID" value="XM_046220951.1"/>
</dbReference>
<evidence type="ECO:0000313" key="3">
    <source>
        <dbReference type="EMBL" id="KAH8691931.1"/>
    </source>
</evidence>
<sequence>MDTGISISFGSKISNSFWGGYEYASGLPQPEPITSPGDSTSSDLPNWAPQQTPCHFYTAEGIHYQVKHGEVDTISPKDALLEAAERASPFPPDDFVNGVNSFQATLPYTQMETFSSQSARQAASLPQQLNHSQLLQTRRTTSSLNQQTPKFLAFLTTMESIKSESIDSGIYSHPYRDRTVLFKTPAKLQKHKRKAGPFICNWINYSGEPCNSTFSRPYEKARHERTIHNTHKENVRCDFCTGERTFSRNDALTRHIHLVHQEVCSCDKCKALT</sequence>